<organism evidence="6 7">
    <name type="scientific">Aspergillus pseudoviridinutans</name>
    <dbReference type="NCBI Taxonomy" id="1517512"/>
    <lineage>
        <taxon>Eukaryota</taxon>
        <taxon>Fungi</taxon>
        <taxon>Dikarya</taxon>
        <taxon>Ascomycota</taxon>
        <taxon>Pezizomycotina</taxon>
        <taxon>Eurotiomycetes</taxon>
        <taxon>Eurotiomycetidae</taxon>
        <taxon>Eurotiales</taxon>
        <taxon>Aspergillaceae</taxon>
        <taxon>Aspergillus</taxon>
        <taxon>Aspergillus subgen. Fumigati</taxon>
    </lineage>
</organism>
<sequence>MFSHTAHFLKDRDIIVVGAGIAGLSFAIALRKYGSNGATVPRLTVLDRDPREPDVKRQGYSLALNGIDEDGGLAALQQLGLLDRVLEYATTSTLGMPFKMWDGAWNELISVSSTPWSSLPVGMLRVPRVRLRQILIEEAERLGVDIKWASQFRGVTRLNNGRLSAIFSSNNLNTSECVCDILIAADGAHSSIRASIRPDDQLQSAGATQIGGIATFSNGLPSPLNEGWGILVSGYGNSCFCTPIQDNAVVWALSKIQEVSNNTPAQITERKRQEILTEAREHCEEIAEPFASLLDATDLSTVFEIPARDKQPFDHVNVMPGVIFIGDSNHAVSPFAGNGANLALQDGLNLAELLLSSNSLETAVNTYDKRAMPRAIKTLKSSHWRITIAHLTGIRFAIFRRFVMMGGFFLSLKEQILRGR</sequence>
<dbReference type="GO" id="GO:0004497">
    <property type="term" value="F:monooxygenase activity"/>
    <property type="evidence" value="ECO:0007669"/>
    <property type="project" value="UniProtKB-KW"/>
</dbReference>
<evidence type="ECO:0000256" key="2">
    <source>
        <dbReference type="ARBA" id="ARBA00022827"/>
    </source>
</evidence>
<dbReference type="Pfam" id="PF01494">
    <property type="entry name" value="FAD_binding_3"/>
    <property type="match status" value="1"/>
</dbReference>
<dbReference type="SUPFAM" id="SSF51905">
    <property type="entry name" value="FAD/NAD(P)-binding domain"/>
    <property type="match status" value="1"/>
</dbReference>
<evidence type="ECO:0000313" key="7">
    <source>
        <dbReference type="Proteomes" id="UP001043456"/>
    </source>
</evidence>
<evidence type="ECO:0000259" key="5">
    <source>
        <dbReference type="Pfam" id="PF01494"/>
    </source>
</evidence>
<dbReference type="EMBL" id="BHVY01000010">
    <property type="protein sequence ID" value="GIJ92718.1"/>
    <property type="molecule type" value="Genomic_DNA"/>
</dbReference>
<name>A0A9P3BQL7_9EURO</name>
<evidence type="ECO:0000256" key="3">
    <source>
        <dbReference type="ARBA" id="ARBA00023002"/>
    </source>
</evidence>
<accession>A0A9P3BQL7</accession>
<gene>
    <name evidence="6" type="ORF">Asppvi_001996</name>
</gene>
<keyword evidence="3" id="KW-0560">Oxidoreductase</keyword>
<dbReference type="InterPro" id="IPR002938">
    <property type="entry name" value="FAD-bd"/>
</dbReference>
<dbReference type="RefSeq" id="XP_043163464.1">
    <property type="nucleotide sequence ID" value="XM_043307529.1"/>
</dbReference>
<dbReference type="GeneID" id="67000608"/>
<dbReference type="PANTHER" id="PTHR46972:SF1">
    <property type="entry name" value="FAD DEPENDENT OXIDOREDUCTASE DOMAIN-CONTAINING PROTEIN"/>
    <property type="match status" value="1"/>
</dbReference>
<keyword evidence="2" id="KW-0274">FAD</keyword>
<dbReference type="AlphaFoldDB" id="A0A9P3BQL7"/>
<keyword evidence="1" id="KW-0285">Flavoprotein</keyword>
<dbReference type="Proteomes" id="UP001043456">
    <property type="component" value="Unassembled WGS sequence"/>
</dbReference>
<evidence type="ECO:0000256" key="4">
    <source>
        <dbReference type="ARBA" id="ARBA00023033"/>
    </source>
</evidence>
<dbReference type="PANTHER" id="PTHR46972">
    <property type="entry name" value="MONOOXYGENASE ASQM-RELATED"/>
    <property type="match status" value="1"/>
</dbReference>
<dbReference type="PRINTS" id="PR00420">
    <property type="entry name" value="RNGMNOXGNASE"/>
</dbReference>
<dbReference type="GO" id="GO:0071949">
    <property type="term" value="F:FAD binding"/>
    <property type="evidence" value="ECO:0007669"/>
    <property type="project" value="InterPro"/>
</dbReference>
<dbReference type="OrthoDB" id="655030at2759"/>
<evidence type="ECO:0000256" key="1">
    <source>
        <dbReference type="ARBA" id="ARBA00022630"/>
    </source>
</evidence>
<dbReference type="Gene3D" id="3.50.50.60">
    <property type="entry name" value="FAD/NAD(P)-binding domain"/>
    <property type="match status" value="1"/>
</dbReference>
<keyword evidence="4" id="KW-0503">Monooxygenase</keyword>
<proteinExistence type="predicted"/>
<feature type="domain" description="FAD-binding" evidence="5">
    <location>
        <begin position="13"/>
        <end position="379"/>
    </location>
</feature>
<protein>
    <recommendedName>
        <fullName evidence="5">FAD-binding domain-containing protein</fullName>
    </recommendedName>
</protein>
<reference evidence="6 7" key="1">
    <citation type="submission" date="2018-10" db="EMBL/GenBank/DDBJ databases">
        <title>Pan-genome distribution and transcriptional activeness of fungal secondary metabolism genes in Aspergillus section Fumigati.</title>
        <authorList>
            <person name="Takahashi H."/>
            <person name="Umemura M."/>
            <person name="Ninomiya A."/>
            <person name="Kusuya Y."/>
            <person name="Urayama S."/>
            <person name="Shimizu M."/>
            <person name="Watanabe A."/>
            <person name="Kamei K."/>
            <person name="Yaguchi T."/>
            <person name="Hagiwara D."/>
        </authorList>
    </citation>
    <scope>NUCLEOTIDE SEQUENCE [LARGE SCALE GENOMIC DNA]</scope>
    <source>
        <strain evidence="6 7">IFM 55266</strain>
    </source>
</reference>
<comment type="caution">
    <text evidence="6">The sequence shown here is derived from an EMBL/GenBank/DDBJ whole genome shotgun (WGS) entry which is preliminary data.</text>
</comment>
<keyword evidence="7" id="KW-1185">Reference proteome</keyword>
<evidence type="ECO:0000313" key="6">
    <source>
        <dbReference type="EMBL" id="GIJ92718.1"/>
    </source>
</evidence>
<dbReference type="InterPro" id="IPR036188">
    <property type="entry name" value="FAD/NAD-bd_sf"/>
</dbReference>